<sequence length="218" mass="24894">MNKYSKELASKYTQGRDKYSGTDAKLFELIQQVGVKDKDVLDLGCGDGRYAAKFLEMGAKSAEGIDISPAMIELAQERHGNIEFTIGDCENMPYKDESFDMIFSNFVLHYCEDIQKAFSEITRTLKKGGYFIGIFNSIETDNHNILHKQMPVLLGEDDPVTVHNLMRLDGEYQDTIKSSGLNIVEFIDEPNSYAFVDPNFEYYSDIKKLKNMIFLCRK</sequence>
<reference evidence="3" key="1">
    <citation type="submission" date="2017-09" db="EMBL/GenBank/DDBJ databases">
        <title>Depth-based differentiation of microbial function through sediment-hosted aquifers and enrichment of novel symbionts in the deep terrestrial subsurface.</title>
        <authorList>
            <person name="Probst A.J."/>
            <person name="Ladd B."/>
            <person name="Jarett J.K."/>
            <person name="Geller-Mcgrath D.E."/>
            <person name="Sieber C.M.K."/>
            <person name="Emerson J.B."/>
            <person name="Anantharaman K."/>
            <person name="Thomas B.C."/>
            <person name="Malmstrom R."/>
            <person name="Stieglmeier M."/>
            <person name="Klingl A."/>
            <person name="Woyke T."/>
            <person name="Ryan C.M."/>
            <person name="Banfield J.F."/>
        </authorList>
    </citation>
    <scope>NUCLEOTIDE SEQUENCE [LARGE SCALE GENOMIC DNA]</scope>
</reference>
<dbReference type="InterPro" id="IPR029063">
    <property type="entry name" value="SAM-dependent_MTases_sf"/>
</dbReference>
<gene>
    <name evidence="2" type="ORF">CO057_02590</name>
</gene>
<dbReference type="InterPro" id="IPR013216">
    <property type="entry name" value="Methyltransf_11"/>
</dbReference>
<dbReference type="Pfam" id="PF08241">
    <property type="entry name" value="Methyltransf_11"/>
    <property type="match status" value="1"/>
</dbReference>
<dbReference type="Proteomes" id="UP000230251">
    <property type="component" value="Unassembled WGS sequence"/>
</dbReference>
<dbReference type="AlphaFoldDB" id="A0A2M8EP03"/>
<proteinExistence type="predicted"/>
<evidence type="ECO:0000313" key="3">
    <source>
        <dbReference type="Proteomes" id="UP000230251"/>
    </source>
</evidence>
<feature type="domain" description="Methyltransferase type 11" evidence="1">
    <location>
        <begin position="41"/>
        <end position="132"/>
    </location>
</feature>
<accession>A0A2M8EP03</accession>
<protein>
    <recommendedName>
        <fullName evidence="1">Methyltransferase type 11 domain-containing protein</fullName>
    </recommendedName>
</protein>
<dbReference type="SUPFAM" id="SSF53335">
    <property type="entry name" value="S-adenosyl-L-methionine-dependent methyltransferases"/>
    <property type="match status" value="1"/>
</dbReference>
<dbReference type="GO" id="GO:0008757">
    <property type="term" value="F:S-adenosylmethionine-dependent methyltransferase activity"/>
    <property type="evidence" value="ECO:0007669"/>
    <property type="project" value="InterPro"/>
</dbReference>
<evidence type="ECO:0000313" key="2">
    <source>
        <dbReference type="EMBL" id="PJC24460.1"/>
    </source>
</evidence>
<name>A0A2M8EP03_9BACT</name>
<dbReference type="Gene3D" id="3.40.50.150">
    <property type="entry name" value="Vaccinia Virus protein VP39"/>
    <property type="match status" value="1"/>
</dbReference>
<dbReference type="EMBL" id="PFSI01000037">
    <property type="protein sequence ID" value="PJC24460.1"/>
    <property type="molecule type" value="Genomic_DNA"/>
</dbReference>
<dbReference type="CDD" id="cd02440">
    <property type="entry name" value="AdoMet_MTases"/>
    <property type="match status" value="1"/>
</dbReference>
<evidence type="ECO:0000259" key="1">
    <source>
        <dbReference type="Pfam" id="PF08241"/>
    </source>
</evidence>
<dbReference type="PANTHER" id="PTHR43861:SF1">
    <property type="entry name" value="TRANS-ACONITATE 2-METHYLTRANSFERASE"/>
    <property type="match status" value="1"/>
</dbReference>
<comment type="caution">
    <text evidence="2">The sequence shown here is derived from an EMBL/GenBank/DDBJ whole genome shotgun (WGS) entry which is preliminary data.</text>
</comment>
<organism evidence="2 3">
    <name type="scientific">Candidatus Uhrbacteria bacterium CG_4_9_14_0_2_um_filter_41_50</name>
    <dbReference type="NCBI Taxonomy" id="1975031"/>
    <lineage>
        <taxon>Bacteria</taxon>
        <taxon>Candidatus Uhriibacteriota</taxon>
    </lineage>
</organism>
<dbReference type="PANTHER" id="PTHR43861">
    <property type="entry name" value="TRANS-ACONITATE 2-METHYLTRANSFERASE-RELATED"/>
    <property type="match status" value="1"/>
</dbReference>